<keyword evidence="6" id="KW-1185">Reference proteome</keyword>
<feature type="repeat" description="RCC1" evidence="2">
    <location>
        <begin position="480"/>
        <end position="531"/>
    </location>
</feature>
<comment type="caution">
    <text evidence="5">The sequence shown here is derived from an EMBL/GenBank/DDBJ whole genome shotgun (WGS) entry which is preliminary data.</text>
</comment>
<sequence length="764" mass="83276">MGGYFNICRSIKDETALIWYAGKEQKQLQLSQVSRIIPGQRTRFPQSEKEYQSFSLLYGKKSLDMICKDNYEAEIWFVALRALISRGDSKKWRTEIRADDALSDSSTDQTERRSLNSADALRLSYSSAITTSRVESSLGDTPLSSIFVWGEGAGDGLLDGGMARVGESFPGKNAFMPKVLESASALDAQNIACGSTHAVLVTRQGQAFSWGDGSGGKLGHGLDADISRPKLIDALGGLNVVSVGCGEYHACAITLTGDLYTWGDGIHNFGLLGHGTELSYWIPRKVSGQIEGICVTSISCGPWDSAAITSQGQLFTLGDGTFGALGHGDRCSTNVPREVEALKGQKVVRISCGFWHTAAIVGVPSESPSCGNSPRGKLFTWGNGDGGQLGHGDVLSRLAPYCVDVPNERSFFQDSCGHSIKLLSPSADKYIQWVLLIMENFKCPDNSHMLPVRVEGTIKNCVMKEISCGSHHVAAVASTSEIFTWGKEINGQLGQGDNTNRHSPTLVKALEGKHVKGITCGNNFTVAICLHQLDVNSRVISSPSKSSSLWLRSNSSKEKKKESPKALQHSVLSRLSSFGSLRRAEKQLPEKNEKLDPNSSHNSSLYGGNTGFDGSPSSSPSTSIIDGCDRINALVPVNQLSVTPLIISLPCHPYQEEVIGDMKQIHDDLVEEISFSREQVEGLAQKSQLLAAELERTSFQLDEATAWFQHESEKNNGAKEAIKCLMNQLKDGFKDASWSFFPRIWPFCCVSRSEHHHYMKTKSY</sequence>
<evidence type="ECO:0000313" key="5">
    <source>
        <dbReference type="EMBL" id="KAH6821281.1"/>
    </source>
</evidence>
<dbReference type="Gene3D" id="2.30.29.30">
    <property type="entry name" value="Pleckstrin-homology domain (PH domain)/Phosphotyrosine-binding domain (PTB)"/>
    <property type="match status" value="1"/>
</dbReference>
<feature type="repeat" description="RCC1" evidence="2">
    <location>
        <begin position="376"/>
        <end position="427"/>
    </location>
</feature>
<evidence type="ECO:0000256" key="2">
    <source>
        <dbReference type="PROSITE-ProRule" id="PRU00235"/>
    </source>
</evidence>
<feature type="repeat" description="RCC1" evidence="2">
    <location>
        <begin position="205"/>
        <end position="256"/>
    </location>
</feature>
<dbReference type="AlphaFoldDB" id="A0AAD4ITZ0"/>
<evidence type="ECO:0000256" key="1">
    <source>
        <dbReference type="ARBA" id="ARBA00022737"/>
    </source>
</evidence>
<dbReference type="PROSITE" id="PS00626">
    <property type="entry name" value="RCC1_2"/>
    <property type="match status" value="1"/>
</dbReference>
<dbReference type="EMBL" id="SDAM02002213">
    <property type="protein sequence ID" value="KAH6821281.1"/>
    <property type="molecule type" value="Genomic_DNA"/>
</dbReference>
<dbReference type="SUPFAM" id="SSF50985">
    <property type="entry name" value="RCC1/BLIP-II"/>
    <property type="match status" value="1"/>
</dbReference>
<dbReference type="PROSITE" id="PS50012">
    <property type="entry name" value="RCC1_3"/>
    <property type="match status" value="6"/>
</dbReference>
<feature type="compositionally biased region" description="Basic and acidic residues" evidence="3">
    <location>
        <begin position="555"/>
        <end position="564"/>
    </location>
</feature>
<evidence type="ECO:0000313" key="6">
    <source>
        <dbReference type="Proteomes" id="UP001190926"/>
    </source>
</evidence>
<dbReference type="Proteomes" id="UP001190926">
    <property type="component" value="Unassembled WGS sequence"/>
</dbReference>
<evidence type="ECO:0000259" key="4">
    <source>
        <dbReference type="Pfam" id="PF25390"/>
    </source>
</evidence>
<dbReference type="Pfam" id="PF00415">
    <property type="entry name" value="RCC1"/>
    <property type="match status" value="1"/>
</dbReference>
<feature type="compositionally biased region" description="Polar residues" evidence="3">
    <location>
        <begin position="597"/>
        <end position="607"/>
    </location>
</feature>
<feature type="domain" description="RCC1-like" evidence="4">
    <location>
        <begin position="145"/>
        <end position="419"/>
    </location>
</feature>
<dbReference type="Gene3D" id="2.130.10.30">
    <property type="entry name" value="Regulator of chromosome condensation 1/beta-lactamase-inhibitor protein II"/>
    <property type="match status" value="2"/>
</dbReference>
<feature type="region of interest" description="Disordered" evidence="3">
    <location>
        <begin position="545"/>
        <end position="571"/>
    </location>
</feature>
<feature type="compositionally biased region" description="Low complexity" evidence="3">
    <location>
        <begin position="545"/>
        <end position="554"/>
    </location>
</feature>
<feature type="repeat" description="RCC1" evidence="2">
    <location>
        <begin position="312"/>
        <end position="363"/>
    </location>
</feature>
<dbReference type="InterPro" id="IPR051210">
    <property type="entry name" value="Ub_ligase/GEF_domain"/>
</dbReference>
<dbReference type="InterPro" id="IPR000408">
    <property type="entry name" value="Reg_chr_condens"/>
</dbReference>
<dbReference type="SUPFAM" id="SSF50729">
    <property type="entry name" value="PH domain-like"/>
    <property type="match status" value="1"/>
</dbReference>
<dbReference type="InterPro" id="IPR011993">
    <property type="entry name" value="PH-like_dom_sf"/>
</dbReference>
<gene>
    <name evidence="5" type="ORF">C2S53_015274</name>
</gene>
<dbReference type="Pfam" id="PF25390">
    <property type="entry name" value="WD40_RLD"/>
    <property type="match status" value="1"/>
</dbReference>
<dbReference type="InterPro" id="IPR058923">
    <property type="entry name" value="RCC1-like_dom"/>
</dbReference>
<protein>
    <recommendedName>
        <fullName evidence="4">RCC1-like domain-containing protein</fullName>
    </recommendedName>
</protein>
<organism evidence="5 6">
    <name type="scientific">Perilla frutescens var. hirtella</name>
    <name type="common">Perilla citriodora</name>
    <name type="synonym">Perilla setoyensis</name>
    <dbReference type="NCBI Taxonomy" id="608512"/>
    <lineage>
        <taxon>Eukaryota</taxon>
        <taxon>Viridiplantae</taxon>
        <taxon>Streptophyta</taxon>
        <taxon>Embryophyta</taxon>
        <taxon>Tracheophyta</taxon>
        <taxon>Spermatophyta</taxon>
        <taxon>Magnoliopsida</taxon>
        <taxon>eudicotyledons</taxon>
        <taxon>Gunneridae</taxon>
        <taxon>Pentapetalae</taxon>
        <taxon>asterids</taxon>
        <taxon>lamiids</taxon>
        <taxon>Lamiales</taxon>
        <taxon>Lamiaceae</taxon>
        <taxon>Nepetoideae</taxon>
        <taxon>Elsholtzieae</taxon>
        <taxon>Perilla</taxon>
    </lineage>
</organism>
<dbReference type="PANTHER" id="PTHR22870:SF419">
    <property type="entry name" value="GTPASE BINDING PROTEIN, PUTATIVE-RELATED"/>
    <property type="match status" value="1"/>
</dbReference>
<feature type="region of interest" description="Disordered" evidence="3">
    <location>
        <begin position="586"/>
        <end position="623"/>
    </location>
</feature>
<reference evidence="5 6" key="1">
    <citation type="journal article" date="2021" name="Nat. Commun.">
        <title>Incipient diploidization of the medicinal plant Perilla within 10,000 years.</title>
        <authorList>
            <person name="Zhang Y."/>
            <person name="Shen Q."/>
            <person name="Leng L."/>
            <person name="Zhang D."/>
            <person name="Chen S."/>
            <person name="Shi Y."/>
            <person name="Ning Z."/>
            <person name="Chen S."/>
        </authorList>
    </citation>
    <scope>NUCLEOTIDE SEQUENCE [LARGE SCALE GENOMIC DNA]</scope>
    <source>
        <strain evidence="6">cv. PC099</strain>
    </source>
</reference>
<feature type="repeat" description="RCC1" evidence="2">
    <location>
        <begin position="144"/>
        <end position="204"/>
    </location>
</feature>
<dbReference type="PANTHER" id="PTHR22870">
    <property type="entry name" value="REGULATOR OF CHROMOSOME CONDENSATION"/>
    <property type="match status" value="1"/>
</dbReference>
<feature type="repeat" description="RCC1" evidence="2">
    <location>
        <begin position="257"/>
        <end position="311"/>
    </location>
</feature>
<dbReference type="InterPro" id="IPR009091">
    <property type="entry name" value="RCC1/BLIP-II"/>
</dbReference>
<dbReference type="PRINTS" id="PR00633">
    <property type="entry name" value="RCCNDNSATION"/>
</dbReference>
<feature type="compositionally biased region" description="Basic and acidic residues" evidence="3">
    <location>
        <begin position="586"/>
        <end position="596"/>
    </location>
</feature>
<evidence type="ECO:0000256" key="3">
    <source>
        <dbReference type="SAM" id="MobiDB-lite"/>
    </source>
</evidence>
<proteinExistence type="predicted"/>
<name>A0AAD4ITZ0_PERFH</name>
<accession>A0AAD4ITZ0</accession>
<keyword evidence="1" id="KW-0677">Repeat</keyword>